<organism evidence="7 8">
    <name type="scientific">Triparma columacea</name>
    <dbReference type="NCBI Taxonomy" id="722753"/>
    <lineage>
        <taxon>Eukaryota</taxon>
        <taxon>Sar</taxon>
        <taxon>Stramenopiles</taxon>
        <taxon>Ochrophyta</taxon>
        <taxon>Bolidophyceae</taxon>
        <taxon>Parmales</taxon>
        <taxon>Triparmaceae</taxon>
        <taxon>Triparma</taxon>
    </lineage>
</organism>
<dbReference type="Pfam" id="PF02656">
    <property type="entry name" value="DUF202"/>
    <property type="match status" value="1"/>
</dbReference>
<gene>
    <name evidence="7" type="ORF">TrCOL_g6458</name>
</gene>
<dbReference type="Proteomes" id="UP001165065">
    <property type="component" value="Unassembled WGS sequence"/>
</dbReference>
<feature type="domain" description="DUF202" evidence="6">
    <location>
        <begin position="163"/>
        <end position="227"/>
    </location>
</feature>
<keyword evidence="2 5" id="KW-0812">Transmembrane</keyword>
<reference evidence="8" key="1">
    <citation type="journal article" date="2023" name="Commun. Biol.">
        <title>Genome analysis of Parmales, the sister group of diatoms, reveals the evolutionary specialization of diatoms from phago-mixotrophs to photoautotrophs.</title>
        <authorList>
            <person name="Ban H."/>
            <person name="Sato S."/>
            <person name="Yoshikawa S."/>
            <person name="Yamada K."/>
            <person name="Nakamura Y."/>
            <person name="Ichinomiya M."/>
            <person name="Sato N."/>
            <person name="Blanc-Mathieu R."/>
            <person name="Endo H."/>
            <person name="Kuwata A."/>
            <person name="Ogata H."/>
        </authorList>
    </citation>
    <scope>NUCLEOTIDE SEQUENCE [LARGE SCALE GENOMIC DNA]</scope>
</reference>
<comment type="subcellular location">
    <subcellularLocation>
        <location evidence="1">Endomembrane system</location>
        <topology evidence="1">Multi-pass membrane protein</topology>
    </subcellularLocation>
</comment>
<evidence type="ECO:0000313" key="8">
    <source>
        <dbReference type="Proteomes" id="UP001165065"/>
    </source>
</evidence>
<dbReference type="InterPro" id="IPR003807">
    <property type="entry name" value="DUF202"/>
</dbReference>
<keyword evidence="4 5" id="KW-0472">Membrane</keyword>
<dbReference type="EMBL" id="BRYA01001487">
    <property type="protein sequence ID" value="GMI44598.1"/>
    <property type="molecule type" value="Genomic_DNA"/>
</dbReference>
<evidence type="ECO:0000313" key="7">
    <source>
        <dbReference type="EMBL" id="GMI44598.1"/>
    </source>
</evidence>
<dbReference type="OrthoDB" id="199599at2759"/>
<feature type="transmembrane region" description="Helical" evidence="5">
    <location>
        <begin position="170"/>
        <end position="191"/>
    </location>
</feature>
<protein>
    <recommendedName>
        <fullName evidence="6">DUF202 domain-containing protein</fullName>
    </recommendedName>
</protein>
<sequence>MDETKTTLHLNILSGFDREHVFASTPAPKSPITISFYQGSRAEELSSSVKQAIFALRQTSPLSQRQPNEQMNPLESCTSLNDVSFILEDPKDGSFVTLNASIPANTTLNCLLLPPPQPSTSAPPISFSSPTSRNTALANISSSTGNANSIRAAVVKFERINAHLANERTWLAWIRTSVSILGCAFSFLSLADKAEPTVDWMCIALGCGFVTLTLVTFGTGWERYKKVKTLLSLSMEDINENFERLGVGHQGRFLGLLIFLTAILYYVGGPTEMLWGL</sequence>
<evidence type="ECO:0000256" key="4">
    <source>
        <dbReference type="ARBA" id="ARBA00023136"/>
    </source>
</evidence>
<dbReference type="AlphaFoldDB" id="A0A9W7GIA5"/>
<accession>A0A9W7GIA5</accession>
<keyword evidence="3 5" id="KW-1133">Transmembrane helix</keyword>
<evidence type="ECO:0000259" key="6">
    <source>
        <dbReference type="Pfam" id="PF02656"/>
    </source>
</evidence>
<feature type="transmembrane region" description="Helical" evidence="5">
    <location>
        <begin position="197"/>
        <end position="218"/>
    </location>
</feature>
<name>A0A9W7GIA5_9STRA</name>
<evidence type="ECO:0000256" key="3">
    <source>
        <dbReference type="ARBA" id="ARBA00022989"/>
    </source>
</evidence>
<evidence type="ECO:0000256" key="5">
    <source>
        <dbReference type="SAM" id="Phobius"/>
    </source>
</evidence>
<proteinExistence type="predicted"/>
<feature type="transmembrane region" description="Helical" evidence="5">
    <location>
        <begin position="251"/>
        <end position="268"/>
    </location>
</feature>
<comment type="caution">
    <text evidence="7">The sequence shown here is derived from an EMBL/GenBank/DDBJ whole genome shotgun (WGS) entry which is preliminary data.</text>
</comment>
<evidence type="ECO:0000256" key="1">
    <source>
        <dbReference type="ARBA" id="ARBA00004127"/>
    </source>
</evidence>
<keyword evidence="8" id="KW-1185">Reference proteome</keyword>
<evidence type="ECO:0000256" key="2">
    <source>
        <dbReference type="ARBA" id="ARBA00022692"/>
    </source>
</evidence>
<dbReference type="GO" id="GO:0012505">
    <property type="term" value="C:endomembrane system"/>
    <property type="evidence" value="ECO:0007669"/>
    <property type="project" value="UniProtKB-SubCell"/>
</dbReference>